<dbReference type="Pfam" id="PF01535">
    <property type="entry name" value="PPR"/>
    <property type="match status" value="5"/>
</dbReference>
<proteinExistence type="predicted"/>
<keyword evidence="5" id="KW-1185">Reference proteome</keyword>
<reference evidence="4" key="1">
    <citation type="submission" date="2015-04" db="UniProtKB">
        <authorList>
            <consortium name="EnsemblPlants"/>
        </authorList>
    </citation>
    <scope>IDENTIFICATION</scope>
</reference>
<dbReference type="FunFam" id="1.25.40.10:FF:000364">
    <property type="entry name" value="Pentatricopeptide repeat (PPR-like) superfamily protein"/>
    <property type="match status" value="1"/>
</dbReference>
<dbReference type="Gene3D" id="1.25.40.10">
    <property type="entry name" value="Tetratricopeptide repeat domain"/>
    <property type="match status" value="5"/>
</dbReference>
<organism evidence="4">
    <name type="scientific">Oryza punctata</name>
    <name type="common">Red rice</name>
    <dbReference type="NCBI Taxonomy" id="4537"/>
    <lineage>
        <taxon>Eukaryota</taxon>
        <taxon>Viridiplantae</taxon>
        <taxon>Streptophyta</taxon>
        <taxon>Embryophyta</taxon>
        <taxon>Tracheophyta</taxon>
        <taxon>Spermatophyta</taxon>
        <taxon>Magnoliopsida</taxon>
        <taxon>Liliopsida</taxon>
        <taxon>Poales</taxon>
        <taxon>Poaceae</taxon>
        <taxon>BOP clade</taxon>
        <taxon>Oryzoideae</taxon>
        <taxon>Oryzeae</taxon>
        <taxon>Oryzinae</taxon>
        <taxon>Oryza</taxon>
    </lineage>
</organism>
<dbReference type="Pfam" id="PF13041">
    <property type="entry name" value="PPR_2"/>
    <property type="match status" value="1"/>
</dbReference>
<dbReference type="HOGENOM" id="CLU_015687_0_0_1"/>
<dbReference type="GO" id="GO:0003723">
    <property type="term" value="F:RNA binding"/>
    <property type="evidence" value="ECO:0007669"/>
    <property type="project" value="InterPro"/>
</dbReference>
<dbReference type="OMA" id="SIIGNWK"/>
<evidence type="ECO:0000256" key="3">
    <source>
        <dbReference type="PROSITE-ProRule" id="PRU00708"/>
    </source>
</evidence>
<dbReference type="PANTHER" id="PTHR47926:SF360">
    <property type="entry name" value="PENTATRICOPEPTIDE REPEAT-CONTAINING PROTEIN"/>
    <property type="match status" value="1"/>
</dbReference>
<evidence type="ECO:0000313" key="5">
    <source>
        <dbReference type="Proteomes" id="UP000026962"/>
    </source>
</evidence>
<keyword evidence="1" id="KW-0677">Repeat</keyword>
<feature type="repeat" description="PPR" evidence="3">
    <location>
        <begin position="437"/>
        <end position="471"/>
    </location>
</feature>
<dbReference type="STRING" id="4537.A0A0E0L504"/>
<dbReference type="eggNOG" id="KOG4197">
    <property type="taxonomic scope" value="Eukaryota"/>
</dbReference>
<dbReference type="Gramene" id="OPUNC05G21340.1">
    <property type="protein sequence ID" value="OPUNC05G21340.1"/>
    <property type="gene ID" value="OPUNC05G21340"/>
</dbReference>
<name>A0A0E0L504_ORYPU</name>
<keyword evidence="2" id="KW-0809">Transit peptide</keyword>
<feature type="repeat" description="PPR" evidence="3">
    <location>
        <begin position="641"/>
        <end position="675"/>
    </location>
</feature>
<feature type="repeat" description="PPR" evidence="3">
    <location>
        <begin position="539"/>
        <end position="573"/>
    </location>
</feature>
<evidence type="ECO:0000313" key="4">
    <source>
        <dbReference type="EnsemblPlants" id="OPUNC05G21340.1"/>
    </source>
</evidence>
<dbReference type="PROSITE" id="PS51375">
    <property type="entry name" value="PPR"/>
    <property type="match status" value="5"/>
</dbReference>
<evidence type="ECO:0008006" key="6">
    <source>
        <dbReference type="Google" id="ProtNLM"/>
    </source>
</evidence>
<dbReference type="PANTHER" id="PTHR47926">
    <property type="entry name" value="PENTATRICOPEPTIDE REPEAT-CONTAINING PROTEIN"/>
    <property type="match status" value="1"/>
</dbReference>
<protein>
    <recommendedName>
        <fullName evidence="6">Pentatricopeptide repeat-containing protein</fullName>
    </recommendedName>
</protein>
<feature type="repeat" description="PPR" evidence="3">
    <location>
        <begin position="238"/>
        <end position="272"/>
    </location>
</feature>
<dbReference type="GO" id="GO:0009451">
    <property type="term" value="P:RNA modification"/>
    <property type="evidence" value="ECO:0007669"/>
    <property type="project" value="InterPro"/>
</dbReference>
<dbReference type="NCBIfam" id="TIGR00756">
    <property type="entry name" value="PPR"/>
    <property type="match status" value="3"/>
</dbReference>
<dbReference type="Pfam" id="PF13812">
    <property type="entry name" value="PPR_3"/>
    <property type="match status" value="1"/>
</dbReference>
<sequence length="884" mass="96864">MSRSLPLLLLHSALCSKPTPSRLLSSSSSSAATSAAIAAASSGARVGGGHGIVSAVLEIVGPIELLFPSSEARLYVRLLRRCARDALAAGAAAVHGHVLKRGFASVSLVSNVLMDTYAKGGLMAACRHLFDEMPNKDVVSWCTVIAAHASRGRCFEAIGLFKELLSSEVRPNRFVISSVLNACARSSVIEQGLMVHGLVVKSGLGADRFVEVGFVDMYAKCGNVSYSFRMFNGIPMKSSVAWNAMISGFVENNCFMDAVELCQDMHRVGMAMDVVTLRVVASVAAILGAFELSRNIHVYALKAGLGRDCFVVSELIKSAGKAGETQYIKKLVPAVRRHDASLYSLAISAYHSNGCQGEAVKLAEVLLSSGLNLREGDLVTVINICQTKEEVQQMHAYTFRTGNLSYTNVCNSLISIYSEIGSLIHAESIFKIMQSRDVISWTAVMAGCVKNLQYERAFGYFLELRNSGEPLDQHCVANIINACTGLEDMYKGKQIHSLALKLGLLLVDFISASLVNMYAKCHHIEWASKLFSSTLFPRNQVITNAMISGYCWNSLPQKALLLFCREYHSGLRPDHFTFSTVLGACADIGAKEAGEQIHGHLVKIGSEYLDVVVGNAIINLYVKCGCIANACRFFHSMRSRNINSYAMLMLDYIQNRCSDEALQLFSMMQQSGLRANRVTFARILRGCADLCAIHLGRQLHASIIKMGLISDVYVANALVGMYKKSEGWVESKRNSKETLAPEQDAKDNCYSEQRDIRSTLEEIGLFTLEEEKDKETFADERKVYTSAASVFGHDLRTNSIIGNWKNGKCKESGHLLNHKNAEYQEIGGEPFKLFALLQEDSRKSDKFVLLVITNNSHLKTKGAGFINAELARRPGFAPALDFPP</sequence>
<dbReference type="Proteomes" id="UP000026962">
    <property type="component" value="Chromosome 5"/>
</dbReference>
<evidence type="ECO:0000256" key="1">
    <source>
        <dbReference type="ARBA" id="ARBA00022737"/>
    </source>
</evidence>
<dbReference type="EnsemblPlants" id="OPUNC05G21340.1">
    <property type="protein sequence ID" value="OPUNC05G21340.1"/>
    <property type="gene ID" value="OPUNC05G21340"/>
</dbReference>
<evidence type="ECO:0000256" key="2">
    <source>
        <dbReference type="ARBA" id="ARBA00022946"/>
    </source>
</evidence>
<dbReference type="InterPro" id="IPR011990">
    <property type="entry name" value="TPR-like_helical_dom_sf"/>
</dbReference>
<feature type="repeat" description="PPR" evidence="3">
    <location>
        <begin position="137"/>
        <end position="171"/>
    </location>
</feature>
<reference evidence="4" key="2">
    <citation type="submission" date="2018-05" db="EMBL/GenBank/DDBJ databases">
        <title>OpunRS2 (Oryza punctata Reference Sequence Version 2).</title>
        <authorList>
            <person name="Zhang J."/>
            <person name="Kudrna D."/>
            <person name="Lee S."/>
            <person name="Talag J."/>
            <person name="Welchert J."/>
            <person name="Wing R.A."/>
        </authorList>
    </citation>
    <scope>NUCLEOTIDE SEQUENCE [LARGE SCALE GENOMIC DNA]</scope>
</reference>
<dbReference type="AlphaFoldDB" id="A0A0E0L504"/>
<dbReference type="FunFam" id="1.25.40.10:FF:001325">
    <property type="entry name" value="Tetratricopeptide repeat (TPR)-like superfamily protein"/>
    <property type="match status" value="1"/>
</dbReference>
<dbReference type="InterPro" id="IPR002885">
    <property type="entry name" value="PPR_rpt"/>
</dbReference>
<accession>A0A0E0L504</accession>
<dbReference type="InterPro" id="IPR046960">
    <property type="entry name" value="PPR_At4g14850-like_plant"/>
</dbReference>
<dbReference type="FunFam" id="1.25.40.10:FF:000381">
    <property type="entry name" value="Pentatricopeptide repeat-containing protein"/>
    <property type="match status" value="1"/>
</dbReference>
<dbReference type="FunFam" id="1.25.40.10:FF:003699">
    <property type="entry name" value="Os05g0534900 protein"/>
    <property type="match status" value="1"/>
</dbReference>